<proteinExistence type="predicted"/>
<name>A0A437PW28_9BACT</name>
<accession>A0A437PW28</accession>
<dbReference type="RefSeq" id="WP_127802022.1">
    <property type="nucleotide sequence ID" value="NZ_SACY01000001.1"/>
</dbReference>
<dbReference type="OrthoDB" id="965583at2"/>
<reference evidence="1 2" key="1">
    <citation type="submission" date="2019-01" db="EMBL/GenBank/DDBJ databases">
        <authorList>
            <person name="Chen W.-M."/>
        </authorList>
    </citation>
    <scope>NUCLEOTIDE SEQUENCE [LARGE SCALE GENOMIC DNA]</scope>
    <source>
        <strain evidence="1 2">FSY-15</strain>
    </source>
</reference>
<dbReference type="Proteomes" id="UP000282832">
    <property type="component" value="Unassembled WGS sequence"/>
</dbReference>
<sequence>MKRKIMLISSLIGLSLIVNEVKASGIPANVGIAKAEKVNLEETLSGKFQSLYKETGKGNFTQLTVTMNILDAYQNNQVEYLKLNKEEKTIFNETIKNLSAQAQNIQDEKSLNWIKEINKSAKNINIIWAINEKSPVIDVEANDMTFASNSLIVVFKQ</sequence>
<keyword evidence="2" id="KW-1185">Reference proteome</keyword>
<dbReference type="AlphaFoldDB" id="A0A437PW28"/>
<comment type="caution">
    <text evidence="1">The sequence shown here is derived from an EMBL/GenBank/DDBJ whole genome shotgun (WGS) entry which is preliminary data.</text>
</comment>
<protein>
    <submittedName>
        <fullName evidence="1">Uncharacterized protein</fullName>
    </submittedName>
</protein>
<evidence type="ECO:0000313" key="2">
    <source>
        <dbReference type="Proteomes" id="UP000282832"/>
    </source>
</evidence>
<evidence type="ECO:0000313" key="1">
    <source>
        <dbReference type="EMBL" id="RVU26469.1"/>
    </source>
</evidence>
<gene>
    <name evidence="1" type="ORF">EOJ36_00285</name>
</gene>
<dbReference type="EMBL" id="SACY01000001">
    <property type="protein sequence ID" value="RVU26469.1"/>
    <property type="molecule type" value="Genomic_DNA"/>
</dbReference>
<organism evidence="1 2">
    <name type="scientific">Sandaracinomonas limnophila</name>
    <dbReference type="NCBI Taxonomy" id="1862386"/>
    <lineage>
        <taxon>Bacteria</taxon>
        <taxon>Pseudomonadati</taxon>
        <taxon>Bacteroidota</taxon>
        <taxon>Cytophagia</taxon>
        <taxon>Cytophagales</taxon>
        <taxon>Flectobacillaceae</taxon>
        <taxon>Sandaracinomonas</taxon>
    </lineage>
</organism>